<evidence type="ECO:0000256" key="3">
    <source>
        <dbReference type="ARBA" id="ARBA00022840"/>
    </source>
</evidence>
<evidence type="ECO:0000313" key="5">
    <source>
        <dbReference type="EMBL" id="KAB0681809.1"/>
    </source>
</evidence>
<evidence type="ECO:0000313" key="6">
    <source>
        <dbReference type="Proteomes" id="UP000432089"/>
    </source>
</evidence>
<evidence type="ECO:0000259" key="4">
    <source>
        <dbReference type="PROSITE" id="PS50893"/>
    </source>
</evidence>
<gene>
    <name evidence="5" type="primary">sufC</name>
    <name evidence="5" type="ORF">F6X38_03010</name>
</gene>
<keyword evidence="3" id="KW-0067">ATP-binding</keyword>
<reference evidence="5 6" key="1">
    <citation type="submission" date="2019-09" db="EMBL/GenBank/DDBJ databases">
        <title>YIM 132180 draft genome.</title>
        <authorList>
            <person name="Zhang K."/>
        </authorList>
    </citation>
    <scope>NUCLEOTIDE SEQUENCE [LARGE SCALE GENOMIC DNA]</scope>
    <source>
        <strain evidence="5 6">YIM 132180</strain>
    </source>
</reference>
<evidence type="ECO:0000256" key="1">
    <source>
        <dbReference type="ARBA" id="ARBA00006216"/>
    </source>
</evidence>
<dbReference type="InterPro" id="IPR017871">
    <property type="entry name" value="ABC_transporter-like_CS"/>
</dbReference>
<evidence type="ECO:0000256" key="2">
    <source>
        <dbReference type="ARBA" id="ARBA00022741"/>
    </source>
</evidence>
<name>A0A7V7PRY0_9HYPH</name>
<dbReference type="RefSeq" id="WP_150968069.1">
    <property type="nucleotide sequence ID" value="NZ_VZDO01000002.1"/>
</dbReference>
<comment type="similarity">
    <text evidence="1">Belongs to the ABC transporter superfamily. Ycf16 family.</text>
</comment>
<dbReference type="CDD" id="cd03217">
    <property type="entry name" value="ABC_FeS_Assembly"/>
    <property type="match status" value="1"/>
</dbReference>
<dbReference type="SMART" id="SM00382">
    <property type="entry name" value="AAA"/>
    <property type="match status" value="1"/>
</dbReference>
<keyword evidence="6" id="KW-1185">Reference proteome</keyword>
<dbReference type="PANTHER" id="PTHR43204:SF1">
    <property type="entry name" value="ABC TRANSPORTER I FAMILY MEMBER 6, CHLOROPLASTIC"/>
    <property type="match status" value="1"/>
</dbReference>
<dbReference type="EMBL" id="VZDO01000002">
    <property type="protein sequence ID" value="KAB0681809.1"/>
    <property type="molecule type" value="Genomic_DNA"/>
</dbReference>
<dbReference type="PROSITE" id="PS50893">
    <property type="entry name" value="ABC_TRANSPORTER_2"/>
    <property type="match status" value="1"/>
</dbReference>
<feature type="domain" description="ABC transporter" evidence="4">
    <location>
        <begin position="2"/>
        <end position="248"/>
    </location>
</feature>
<dbReference type="AlphaFoldDB" id="A0A7V7PRY0"/>
<dbReference type="SUPFAM" id="SSF52540">
    <property type="entry name" value="P-loop containing nucleoside triphosphate hydrolases"/>
    <property type="match status" value="1"/>
</dbReference>
<dbReference type="InterPro" id="IPR010230">
    <property type="entry name" value="FeS-cluster_ATPase_SufC"/>
</dbReference>
<dbReference type="GO" id="GO:0016887">
    <property type="term" value="F:ATP hydrolysis activity"/>
    <property type="evidence" value="ECO:0007669"/>
    <property type="project" value="InterPro"/>
</dbReference>
<dbReference type="InterPro" id="IPR003439">
    <property type="entry name" value="ABC_transporter-like_ATP-bd"/>
</dbReference>
<dbReference type="InterPro" id="IPR003593">
    <property type="entry name" value="AAA+_ATPase"/>
</dbReference>
<keyword evidence="2" id="KW-0547">Nucleotide-binding</keyword>
<dbReference type="NCBIfam" id="TIGR01978">
    <property type="entry name" value="sufC"/>
    <property type="match status" value="1"/>
</dbReference>
<dbReference type="Proteomes" id="UP000432089">
    <property type="component" value="Unassembled WGS sequence"/>
</dbReference>
<dbReference type="InterPro" id="IPR027417">
    <property type="entry name" value="P-loop_NTPase"/>
</dbReference>
<protein>
    <submittedName>
        <fullName evidence="5">Fe-S cluster assembly ATPase SufC</fullName>
    </submittedName>
</protein>
<dbReference type="PANTHER" id="PTHR43204">
    <property type="entry name" value="ABC TRANSPORTER I FAMILY MEMBER 6, CHLOROPLASTIC"/>
    <property type="match status" value="1"/>
</dbReference>
<organism evidence="5 6">
    <name type="scientific">Plantimonas leprariae</name>
    <dbReference type="NCBI Taxonomy" id="2615207"/>
    <lineage>
        <taxon>Bacteria</taxon>
        <taxon>Pseudomonadati</taxon>
        <taxon>Pseudomonadota</taxon>
        <taxon>Alphaproteobacteria</taxon>
        <taxon>Hyphomicrobiales</taxon>
        <taxon>Aurantimonadaceae</taxon>
        <taxon>Plantimonas</taxon>
    </lineage>
</organism>
<proteinExistence type="inferred from homology"/>
<dbReference type="GO" id="GO:0005524">
    <property type="term" value="F:ATP binding"/>
    <property type="evidence" value="ECO:0007669"/>
    <property type="project" value="UniProtKB-KW"/>
</dbReference>
<dbReference type="Pfam" id="PF00005">
    <property type="entry name" value="ABC_tran"/>
    <property type="match status" value="1"/>
</dbReference>
<accession>A0A7V7PRY0</accession>
<dbReference type="Gene3D" id="3.40.50.300">
    <property type="entry name" value="P-loop containing nucleotide triphosphate hydrolases"/>
    <property type="match status" value="1"/>
</dbReference>
<comment type="caution">
    <text evidence="5">The sequence shown here is derived from an EMBL/GenBank/DDBJ whole genome shotgun (WGS) entry which is preliminary data.</text>
</comment>
<dbReference type="PROSITE" id="PS00211">
    <property type="entry name" value="ABC_TRANSPORTER_1"/>
    <property type="match status" value="1"/>
</dbReference>
<sequence>MLEIKNLHARVAETGTEILRGVDLTVKTGEVAAIMGPNGSGKSTLSYILAGREDYEVTEGDILYNGESILEMDPAERAAAGLFLAFQYPLEIPGVATMTFLKAALNSQRKARGESELTTPDFMRRVKDSAANLKIDAAMLKRPLNVGFSGGEKKRAEILQMALLEPKLCVMDETDSGLDIDALRIVSEGVNALRSPDRAFLVITHYQRLLEHIVPDSVHVLYKGRIIRSGGKELALHLESEGYAQVIGEAA</sequence>